<dbReference type="EMBL" id="JBHFFA010000007">
    <property type="protein sequence ID" value="KAL2612862.1"/>
    <property type="molecule type" value="Genomic_DNA"/>
</dbReference>
<keyword evidence="2" id="KW-1185">Reference proteome</keyword>
<name>A0ABD1XV78_9MARC</name>
<accession>A0ABD1XV78</accession>
<comment type="caution">
    <text evidence="1">The sequence shown here is derived from an EMBL/GenBank/DDBJ whole genome shotgun (WGS) entry which is preliminary data.</text>
</comment>
<protein>
    <submittedName>
        <fullName evidence="1">Uncharacterized protein</fullName>
    </submittedName>
</protein>
<dbReference type="AlphaFoldDB" id="A0ABD1XV78"/>
<dbReference type="Proteomes" id="UP001605036">
    <property type="component" value="Unassembled WGS sequence"/>
</dbReference>
<organism evidence="1 2">
    <name type="scientific">Riccia fluitans</name>
    <dbReference type="NCBI Taxonomy" id="41844"/>
    <lineage>
        <taxon>Eukaryota</taxon>
        <taxon>Viridiplantae</taxon>
        <taxon>Streptophyta</taxon>
        <taxon>Embryophyta</taxon>
        <taxon>Marchantiophyta</taxon>
        <taxon>Marchantiopsida</taxon>
        <taxon>Marchantiidae</taxon>
        <taxon>Marchantiales</taxon>
        <taxon>Ricciaceae</taxon>
        <taxon>Riccia</taxon>
    </lineage>
</organism>
<evidence type="ECO:0000313" key="2">
    <source>
        <dbReference type="Proteomes" id="UP001605036"/>
    </source>
</evidence>
<evidence type="ECO:0000313" key="1">
    <source>
        <dbReference type="EMBL" id="KAL2612862.1"/>
    </source>
</evidence>
<sequence>MASIFADWTGASIASISSANAGCVDTENSYLCRARSRSAWAPFARSSNTLRVRRSSATSYFNSPTHEATAAQSTYSSSMWSTAGACIVSLGTWGICPKKNLASVMTNGRTLVKASDVPTAFSIVQCLTMAAICYEHQAMEASEGSSGTMHGRVGSLTTSRTAWSSSAVPDIASGRLISAR</sequence>
<gene>
    <name evidence="1" type="ORF">R1flu_024554</name>
</gene>
<reference evidence="1 2" key="1">
    <citation type="submission" date="2024-09" db="EMBL/GenBank/DDBJ databases">
        <title>Chromosome-scale assembly of Riccia fluitans.</title>
        <authorList>
            <person name="Paukszto L."/>
            <person name="Sawicki J."/>
            <person name="Karawczyk K."/>
            <person name="Piernik-Szablinska J."/>
            <person name="Szczecinska M."/>
            <person name="Mazdziarz M."/>
        </authorList>
    </citation>
    <scope>NUCLEOTIDE SEQUENCE [LARGE SCALE GENOMIC DNA]</scope>
    <source>
        <strain evidence="1">Rf_01</strain>
        <tissue evidence="1">Aerial parts of the thallus</tissue>
    </source>
</reference>
<proteinExistence type="predicted"/>